<reference evidence="1 2" key="1">
    <citation type="submission" date="2014-11" db="EMBL/GenBank/DDBJ databases">
        <title>Genome sequencing of Pantoea rodasii ND03.</title>
        <authorList>
            <person name="Muhamad Yunos N.Y."/>
            <person name="Chan K.-G."/>
        </authorList>
    </citation>
    <scope>NUCLEOTIDE SEQUENCE [LARGE SCALE GENOMIC DNA]</scope>
    <source>
        <strain evidence="1 2">ND03</strain>
    </source>
</reference>
<dbReference type="Proteomes" id="UP000030853">
    <property type="component" value="Unassembled WGS sequence"/>
</dbReference>
<dbReference type="EMBL" id="JTJJ01000047">
    <property type="protein sequence ID" value="KHJ67510.1"/>
    <property type="molecule type" value="Genomic_DNA"/>
</dbReference>
<organism evidence="1 2">
    <name type="scientific">Pantoea rodasii</name>
    <dbReference type="NCBI Taxonomy" id="1076549"/>
    <lineage>
        <taxon>Bacteria</taxon>
        <taxon>Pseudomonadati</taxon>
        <taxon>Pseudomonadota</taxon>
        <taxon>Gammaproteobacteria</taxon>
        <taxon>Enterobacterales</taxon>
        <taxon>Erwiniaceae</taxon>
        <taxon>Pantoea</taxon>
    </lineage>
</organism>
<name>A0A0B1R8S6_9GAMM</name>
<dbReference type="PANTHER" id="PTHR42824">
    <property type="entry name" value="GLUTAMINE AMIDOTRANSFERASE"/>
    <property type="match status" value="1"/>
</dbReference>
<comment type="caution">
    <text evidence="1">The sequence shown here is derived from an EMBL/GenBank/DDBJ whole genome shotgun (WGS) entry which is preliminary data.</text>
</comment>
<proteinExistence type="predicted"/>
<gene>
    <name evidence="1" type="ORF">QU24_13785</name>
</gene>
<dbReference type="InterPro" id="IPR029055">
    <property type="entry name" value="Ntn_hydrolases_N"/>
</dbReference>
<evidence type="ECO:0000313" key="1">
    <source>
        <dbReference type="EMBL" id="KHJ67510.1"/>
    </source>
</evidence>
<evidence type="ECO:0008006" key="3">
    <source>
        <dbReference type="Google" id="ProtNLM"/>
    </source>
</evidence>
<dbReference type="RefSeq" id="WP_039332044.1">
    <property type="nucleotide sequence ID" value="NZ_JTJJ01000047.1"/>
</dbReference>
<sequence>MCRMIVAHGQFDAAAVLDAARAMSCGETATHEGPIKQHPNGWGCLWLEQGHIRTLHGTGTFADALPGIDVDRLRHCRFLAVHVRHATLSKNQGIEFSHPLWRTSGATQWHMMHNGFLPTVYAQLGMAESRFDSAEYLEYMVKQATPADFTRDYLRDKMARVAPGGSAANAIFVTREKAWAWQWHPEDTPYPNYFTLHHLHHNNTTIIASEPIPALGAASDWRRMHNHELYEFPLGE</sequence>
<dbReference type="PANTHER" id="PTHR42824:SF1">
    <property type="entry name" value="GLUTAMINE AMIDOTRANSFERASE YAFJ-RELATED"/>
    <property type="match status" value="1"/>
</dbReference>
<dbReference type="Gene3D" id="3.60.20.10">
    <property type="entry name" value="Glutamine Phosphoribosylpyrophosphate, subunit 1, domain 1"/>
    <property type="match status" value="1"/>
</dbReference>
<evidence type="ECO:0000313" key="2">
    <source>
        <dbReference type="Proteomes" id="UP000030853"/>
    </source>
</evidence>
<accession>A0A0B1R8S6</accession>
<protein>
    <recommendedName>
        <fullName evidence="3">Glutamine amidotransferase type-2 domain-containing protein</fullName>
    </recommendedName>
</protein>
<dbReference type="SUPFAM" id="SSF56235">
    <property type="entry name" value="N-terminal nucleophile aminohydrolases (Ntn hydrolases)"/>
    <property type="match status" value="1"/>
</dbReference>
<dbReference type="AlphaFoldDB" id="A0A0B1R8S6"/>